<feature type="domain" description="RecF/RecN/SMC N-terminal" evidence="5">
    <location>
        <begin position="7"/>
        <end position="994"/>
    </location>
</feature>
<name>A0A482WI23_LAOST</name>
<comment type="caution">
    <text evidence="6">The sequence shown here is derived from an EMBL/GenBank/DDBJ whole genome shotgun (WGS) entry which is preliminary data.</text>
</comment>
<dbReference type="InterPro" id="IPR027417">
    <property type="entry name" value="P-loop_NTPase"/>
</dbReference>
<proteinExistence type="inferred from homology"/>
<feature type="coiled-coil region" evidence="4">
    <location>
        <begin position="183"/>
        <end position="217"/>
    </location>
</feature>
<keyword evidence="3 4" id="KW-0175">Coiled coil</keyword>
<evidence type="ECO:0000313" key="6">
    <source>
        <dbReference type="EMBL" id="RZF32980.1"/>
    </source>
</evidence>
<feature type="coiled-coil region" evidence="4">
    <location>
        <begin position="651"/>
        <end position="688"/>
    </location>
</feature>
<dbReference type="PANTHER" id="PTHR45916">
    <property type="entry name" value="STRUCTURAL MAINTENANCE OF CHROMOSOMES PROTEIN 5"/>
    <property type="match status" value="1"/>
</dbReference>
<dbReference type="STRING" id="195883.A0A482WI23"/>
<dbReference type="InParanoid" id="A0A482WI23"/>
<organism evidence="6 7">
    <name type="scientific">Laodelphax striatellus</name>
    <name type="common">Small brown planthopper</name>
    <name type="synonym">Delphax striatella</name>
    <dbReference type="NCBI Taxonomy" id="195883"/>
    <lineage>
        <taxon>Eukaryota</taxon>
        <taxon>Metazoa</taxon>
        <taxon>Ecdysozoa</taxon>
        <taxon>Arthropoda</taxon>
        <taxon>Hexapoda</taxon>
        <taxon>Insecta</taxon>
        <taxon>Pterygota</taxon>
        <taxon>Neoptera</taxon>
        <taxon>Paraneoptera</taxon>
        <taxon>Hemiptera</taxon>
        <taxon>Auchenorrhyncha</taxon>
        <taxon>Fulgoroidea</taxon>
        <taxon>Delphacidae</taxon>
        <taxon>Criomorphinae</taxon>
        <taxon>Laodelphax</taxon>
    </lineage>
</organism>
<evidence type="ECO:0000256" key="3">
    <source>
        <dbReference type="ARBA" id="ARBA00023054"/>
    </source>
</evidence>
<evidence type="ECO:0000256" key="1">
    <source>
        <dbReference type="ARBA" id="ARBA00010171"/>
    </source>
</evidence>
<dbReference type="Gene3D" id="3.40.50.300">
    <property type="entry name" value="P-loop containing nucleotide triphosphate hydrolases"/>
    <property type="match status" value="2"/>
</dbReference>
<dbReference type="FunCoup" id="A0A482WI23">
    <property type="interactions" value="1945"/>
</dbReference>
<dbReference type="Pfam" id="PF02463">
    <property type="entry name" value="SMC_N"/>
    <property type="match status" value="1"/>
</dbReference>
<accession>A0A482WI23</accession>
<dbReference type="SUPFAM" id="SSF52540">
    <property type="entry name" value="P-loop containing nucleoside triphosphate hydrolases"/>
    <property type="match status" value="2"/>
</dbReference>
<evidence type="ECO:0000256" key="4">
    <source>
        <dbReference type="SAM" id="Coils"/>
    </source>
</evidence>
<dbReference type="SMR" id="A0A482WI23"/>
<comment type="similarity">
    <text evidence="1">Belongs to the SMC family. SMC5 subfamily.</text>
</comment>
<protein>
    <recommendedName>
        <fullName evidence="2">Structural maintenance of chromosomes protein 5</fullName>
    </recommendedName>
</protein>
<reference evidence="6 7" key="1">
    <citation type="journal article" date="2017" name="Gigascience">
        <title>Genome sequence of the small brown planthopper, Laodelphax striatellus.</title>
        <authorList>
            <person name="Zhu J."/>
            <person name="Jiang F."/>
            <person name="Wang X."/>
            <person name="Yang P."/>
            <person name="Bao Y."/>
            <person name="Zhao W."/>
            <person name="Wang W."/>
            <person name="Lu H."/>
            <person name="Wang Q."/>
            <person name="Cui N."/>
            <person name="Li J."/>
            <person name="Chen X."/>
            <person name="Luo L."/>
            <person name="Yu J."/>
            <person name="Kang L."/>
            <person name="Cui F."/>
        </authorList>
    </citation>
    <scope>NUCLEOTIDE SEQUENCE [LARGE SCALE GENOMIC DNA]</scope>
    <source>
        <strain evidence="6">Lst14</strain>
    </source>
</reference>
<dbReference type="AlphaFoldDB" id="A0A482WI23"/>
<evidence type="ECO:0000256" key="2">
    <source>
        <dbReference type="ARBA" id="ARBA00018687"/>
    </source>
</evidence>
<gene>
    <name evidence="6" type="ORF">LSTR_LSTR008693</name>
</gene>
<evidence type="ECO:0000313" key="7">
    <source>
        <dbReference type="Proteomes" id="UP000291343"/>
    </source>
</evidence>
<dbReference type="PANTHER" id="PTHR45916:SF1">
    <property type="entry name" value="STRUCTURAL MAINTENANCE OF CHROMOSOMES PROTEIN 5"/>
    <property type="match status" value="1"/>
</dbReference>
<feature type="coiled-coil region" evidence="4">
    <location>
        <begin position="320"/>
        <end position="401"/>
    </location>
</feature>
<sequence length="1047" mass="120802">MAAEGSIVKLSLKDFMTFDDVTFLPGNKLNLVIGPNGSGKSSLSCAMVLGLAGKTKILGRAPDVGQYVKRGKEEATIEIELFKKNNNNITVRRTMTIDNKTSWHLNDRPSSQKEVEELMKSMHIQVDNLCQFLPQDRVHDFAKMNKQELLDNTQKSVGSPKLYQMFNELKNNMKLDGNHEKHIQKIKDQKLKAEDQVAKLDAEIEKVKRKRKMLDDVANLKRKNAWMQYEEKKERANFLKKKTDDKSKHFNEKEKEFEPLTREIEKAEERYSVNEDRIGQSNTGARMDCAETRKMLQGVKDVHDKIAKIQSNLKTAIQDDSRVNVEMQSLQNELDRVENNLSTVNNAETNARLLEIEEKIGKATLDRKSIIEEQEEKRHQMENIRNELRAVEHKINTLKNVLVKKLALLETIDKHAYKARQFVEENRHLFSGEVYGPMFVELNVAAAGAKYAECLIGFSDKISFLCENGSDVTKLVELCSTQRKLHINAFQAPKNRGPVREVYKPSYPISELRKYGFTNYLLDFVEGPELILRYLCQNNRIHNIPVGGPAVLEERNSQKIKDLKINTYFTDRHLMRVIYSKYSSTPRSKAVALRQPSIFIHDGKPDPALERREGQLKQHLNNAQSILSEICNRRQESEDSVNELFNERNAIRKLKESANFMLSKKQNIRREIQRLENSRINREAEEEKAYAAIKNAFMKCTEKLKEVVYRAGVGQEKIIHNAVLVKKSEKLQDDIATKKEAAKEASQELNALKTELADYEQKCLVLKKDANEARKEALAISDNLSPDNAEFQRRFAKAFAELPESAEEIHRMVVNFQARADCLGVNEQAVVESEKLKAEIQRLNVELKERTDEFVALKERTGHIKEKWLDELKQLVFTINKSFSAVFKRMECQGEVLLTNNGNENDILKYGLTIRVKFREEDELQELDIFRQSGGERAVTIGIYMLSLQELTHVPFRCLDEINQGMDEQNERRVFNTLVETVKKNTTSQYFLLTPKLLNGLEYTDQVKVHVIFNGKGAVTDQAWRRVNRLFERMANKRRHEDSDDSD</sequence>
<feature type="coiled-coil region" evidence="4">
    <location>
        <begin position="826"/>
        <end position="860"/>
    </location>
</feature>
<dbReference type="GO" id="GO:0000724">
    <property type="term" value="P:double-strand break repair via homologous recombination"/>
    <property type="evidence" value="ECO:0007669"/>
    <property type="project" value="TreeGrafter"/>
</dbReference>
<dbReference type="InterPro" id="IPR003395">
    <property type="entry name" value="RecF/RecN/SMC_N"/>
</dbReference>
<feature type="coiled-coil region" evidence="4">
    <location>
        <begin position="728"/>
        <end position="776"/>
    </location>
</feature>
<dbReference type="GO" id="GO:0005634">
    <property type="term" value="C:nucleus"/>
    <property type="evidence" value="ECO:0007669"/>
    <property type="project" value="TreeGrafter"/>
</dbReference>
<dbReference type="GO" id="GO:0003697">
    <property type="term" value="F:single-stranded DNA binding"/>
    <property type="evidence" value="ECO:0007669"/>
    <property type="project" value="TreeGrafter"/>
</dbReference>
<dbReference type="Proteomes" id="UP000291343">
    <property type="component" value="Unassembled WGS sequence"/>
</dbReference>
<dbReference type="EMBL" id="QKKF02035404">
    <property type="protein sequence ID" value="RZF32980.1"/>
    <property type="molecule type" value="Genomic_DNA"/>
</dbReference>
<evidence type="ECO:0000259" key="5">
    <source>
        <dbReference type="Pfam" id="PF02463"/>
    </source>
</evidence>
<dbReference type="OrthoDB" id="10254973at2759"/>
<keyword evidence="7" id="KW-1185">Reference proteome</keyword>
<dbReference type="GO" id="GO:0030915">
    <property type="term" value="C:Smc5-Smc6 complex"/>
    <property type="evidence" value="ECO:0007669"/>
    <property type="project" value="TreeGrafter"/>
</dbReference>